<name>A0A0G1RHG5_9BACT</name>
<proteinExistence type="predicted"/>
<evidence type="ECO:0000313" key="2">
    <source>
        <dbReference type="Proteomes" id="UP000034607"/>
    </source>
</evidence>
<dbReference type="EMBL" id="LCNM01000003">
    <property type="protein sequence ID" value="KKU56729.1"/>
    <property type="molecule type" value="Genomic_DNA"/>
</dbReference>
<gene>
    <name evidence="1" type="ORF">UX78_C0003G0005</name>
</gene>
<reference evidence="1 2" key="1">
    <citation type="journal article" date="2015" name="Nature">
        <title>rRNA introns, odd ribosomes, and small enigmatic genomes across a large radiation of phyla.</title>
        <authorList>
            <person name="Brown C.T."/>
            <person name="Hug L.A."/>
            <person name="Thomas B.C."/>
            <person name="Sharon I."/>
            <person name="Castelle C.J."/>
            <person name="Singh A."/>
            <person name="Wilkins M.J."/>
            <person name="Williams K.H."/>
            <person name="Banfield J.F."/>
        </authorList>
    </citation>
    <scope>NUCLEOTIDE SEQUENCE [LARGE SCALE GENOMIC DNA]</scope>
</reference>
<evidence type="ECO:0000313" key="1">
    <source>
        <dbReference type="EMBL" id="KKU56729.1"/>
    </source>
</evidence>
<comment type="caution">
    <text evidence="1">The sequence shown here is derived from an EMBL/GenBank/DDBJ whole genome shotgun (WGS) entry which is preliminary data.</text>
</comment>
<dbReference type="Proteomes" id="UP000034607">
    <property type="component" value="Unassembled WGS sequence"/>
</dbReference>
<protein>
    <submittedName>
        <fullName evidence="1">Uncharacterized protein</fullName>
    </submittedName>
</protein>
<organism evidence="1 2">
    <name type="scientific">Candidatus Amesbacteria bacterium GW2011_GWA2_47_11</name>
    <dbReference type="NCBI Taxonomy" id="1618357"/>
    <lineage>
        <taxon>Bacteria</taxon>
        <taxon>Candidatus Amesiibacteriota</taxon>
    </lineage>
</organism>
<accession>A0A0G1RHG5</accession>
<sequence length="166" mass="19079">MKNIITAFLVVLLLFTIYYLLLPSPVFPPFPPGSLTSTEPADTESIYRQAFFTDLDRIELISYFTSQFSSPVTPLRLNYPPEEAYSLIRDQTRSSWMEELVHPWRDSLLINGFYPTLPTEQINRNGVHYQGKITIRRLPSQALTRLTVLALTCIAGRLLVKEYAHL</sequence>
<dbReference type="AlphaFoldDB" id="A0A0G1RHG5"/>